<organism evidence="5 6">
    <name type="scientific">Funneliformis mosseae</name>
    <name type="common">Endomycorrhizal fungus</name>
    <name type="synonym">Glomus mosseae</name>
    <dbReference type="NCBI Taxonomy" id="27381"/>
    <lineage>
        <taxon>Eukaryota</taxon>
        <taxon>Fungi</taxon>
        <taxon>Fungi incertae sedis</taxon>
        <taxon>Mucoromycota</taxon>
        <taxon>Glomeromycotina</taxon>
        <taxon>Glomeromycetes</taxon>
        <taxon>Glomerales</taxon>
        <taxon>Glomeraceae</taxon>
        <taxon>Funneliformis</taxon>
    </lineage>
</organism>
<proteinExistence type="predicted"/>
<evidence type="ECO:0000259" key="4">
    <source>
        <dbReference type="Pfam" id="PF08323"/>
    </source>
</evidence>
<dbReference type="GO" id="GO:0016757">
    <property type="term" value="F:glycosyltransferase activity"/>
    <property type="evidence" value="ECO:0007669"/>
    <property type="project" value="UniProtKB-KW"/>
</dbReference>
<protein>
    <submittedName>
        <fullName evidence="5">13830_t:CDS:1</fullName>
    </submittedName>
</protein>
<dbReference type="Pfam" id="PF08323">
    <property type="entry name" value="Glyco_transf_5"/>
    <property type="match status" value="1"/>
</dbReference>
<keyword evidence="3" id="KW-1133">Transmembrane helix</keyword>
<evidence type="ECO:0000313" key="6">
    <source>
        <dbReference type="Proteomes" id="UP000789375"/>
    </source>
</evidence>
<comment type="caution">
    <text evidence="5">The sequence shown here is derived from an EMBL/GenBank/DDBJ whole genome shotgun (WGS) entry which is preliminary data.</text>
</comment>
<gene>
    <name evidence="5" type="ORF">FMOSSE_LOCUS12956</name>
</gene>
<dbReference type="InterPro" id="IPR013534">
    <property type="entry name" value="Starch_synth_cat_dom"/>
</dbReference>
<keyword evidence="3" id="KW-0812">Transmembrane</keyword>
<keyword evidence="6" id="KW-1185">Reference proteome</keyword>
<dbReference type="EMBL" id="CAJVPP010006875">
    <property type="protein sequence ID" value="CAG8682431.1"/>
    <property type="molecule type" value="Genomic_DNA"/>
</dbReference>
<keyword evidence="3" id="KW-0472">Membrane</keyword>
<dbReference type="AlphaFoldDB" id="A0A9N9EP68"/>
<dbReference type="Gene3D" id="3.40.50.2000">
    <property type="entry name" value="Glycogen Phosphorylase B"/>
    <property type="match status" value="1"/>
</dbReference>
<keyword evidence="1" id="KW-0328">Glycosyltransferase</keyword>
<accession>A0A9N9EP68</accession>
<evidence type="ECO:0000256" key="2">
    <source>
        <dbReference type="ARBA" id="ARBA00022679"/>
    </source>
</evidence>
<evidence type="ECO:0000256" key="3">
    <source>
        <dbReference type="SAM" id="Phobius"/>
    </source>
</evidence>
<feature type="non-terminal residue" evidence="5">
    <location>
        <position position="329"/>
    </location>
</feature>
<dbReference type="Proteomes" id="UP000789375">
    <property type="component" value="Unassembled WGS sequence"/>
</dbReference>
<sequence>MKPRSRSVSPNIRVPSLLNSFHSSKKEMHFNFFQRSVRIGYRIPLLGPLLEKKGFRWVSFIILLLFGLTLFQAAITILGSLWENDKLILGTVYRLFFYEKQTYGPVPYLGLDPNVPDKLPNGTTIYHVSKEFGPATLGSMGQIVTGLAQAQANNGTYAVNVILPYYSYLRNLFKTQKFAQLEVQVRDRYGKRHPMKFMVNSFWWNITDNPDVMNSEPPKPYSIRVYVIGPPSKESDSFHTAFKANDVSEIYYSPLRDLPQEWEDIFFCKAVAELITYLNTDIDTPLFDLVDARGVDVVHIHGSSNALVIEFLKSLYLKGDIGIHNKQLH</sequence>
<evidence type="ECO:0000256" key="1">
    <source>
        <dbReference type="ARBA" id="ARBA00022676"/>
    </source>
</evidence>
<feature type="transmembrane region" description="Helical" evidence="3">
    <location>
        <begin position="57"/>
        <end position="82"/>
    </location>
</feature>
<feature type="domain" description="Starch synthase catalytic" evidence="4">
    <location>
        <begin position="125"/>
        <end position="321"/>
    </location>
</feature>
<keyword evidence="2" id="KW-0808">Transferase</keyword>
<evidence type="ECO:0000313" key="5">
    <source>
        <dbReference type="EMBL" id="CAG8682431.1"/>
    </source>
</evidence>
<reference evidence="5" key="1">
    <citation type="submission" date="2021-06" db="EMBL/GenBank/DDBJ databases">
        <authorList>
            <person name="Kallberg Y."/>
            <person name="Tangrot J."/>
            <person name="Rosling A."/>
        </authorList>
    </citation>
    <scope>NUCLEOTIDE SEQUENCE</scope>
    <source>
        <strain evidence="5">87-6 pot B 2015</strain>
    </source>
</reference>
<name>A0A9N9EP68_FUNMO</name>